<sequence length="189" mass="22240">MSTKRKQFKPKAFKDDETTDNNDCDDLQRKQEVQKKKRKQENDGESRIDGKEDNFCPESCLSSKTMNMEIICSFCKSRFDDINTLQNHTLQNHQQQQQQQIFKLEEEENDAISLNNKVPILFRLIICRSTDVVGPFLVCQQCDKTLHGFTEFGYHMRTHLISEDREQKCNLCKATFTDPIVFNFFLLKI</sequence>
<gene>
    <name evidence="3" type="ORF">OFLC_LOCUS3163</name>
</gene>
<reference evidence="3 4" key="2">
    <citation type="submission" date="2018-11" db="EMBL/GenBank/DDBJ databases">
        <authorList>
            <consortium name="Pathogen Informatics"/>
        </authorList>
    </citation>
    <scope>NUCLEOTIDE SEQUENCE [LARGE SCALE GENOMIC DNA]</scope>
</reference>
<evidence type="ECO:0000313" key="3">
    <source>
        <dbReference type="EMBL" id="VDO35503.1"/>
    </source>
</evidence>
<accession>A0A183H6Q0</accession>
<dbReference type="SUPFAM" id="SSF57667">
    <property type="entry name" value="beta-beta-alpha zinc fingers"/>
    <property type="match status" value="1"/>
</dbReference>
<feature type="domain" description="C2H2-type" evidence="2">
    <location>
        <begin position="72"/>
        <end position="93"/>
    </location>
</feature>
<dbReference type="Gene3D" id="3.30.160.60">
    <property type="entry name" value="Classic Zinc Finger"/>
    <property type="match status" value="1"/>
</dbReference>
<reference evidence="5" key="1">
    <citation type="submission" date="2016-06" db="UniProtKB">
        <authorList>
            <consortium name="WormBaseParasite"/>
        </authorList>
    </citation>
    <scope>IDENTIFICATION</scope>
</reference>
<dbReference type="SMART" id="SM00355">
    <property type="entry name" value="ZnF_C2H2"/>
    <property type="match status" value="2"/>
</dbReference>
<protein>
    <submittedName>
        <fullName evidence="5">C2H2-type domain-containing protein</fullName>
    </submittedName>
</protein>
<organism evidence="5">
    <name type="scientific">Onchocerca flexuosa</name>
    <dbReference type="NCBI Taxonomy" id="387005"/>
    <lineage>
        <taxon>Eukaryota</taxon>
        <taxon>Metazoa</taxon>
        <taxon>Ecdysozoa</taxon>
        <taxon>Nematoda</taxon>
        <taxon>Chromadorea</taxon>
        <taxon>Rhabditida</taxon>
        <taxon>Spirurina</taxon>
        <taxon>Spiruromorpha</taxon>
        <taxon>Filarioidea</taxon>
        <taxon>Onchocercidae</taxon>
        <taxon>Onchocerca</taxon>
    </lineage>
</organism>
<dbReference type="InterPro" id="IPR013087">
    <property type="entry name" value="Znf_C2H2_type"/>
</dbReference>
<dbReference type="WBParaSite" id="OFLC_0000316101-mRNA-1">
    <property type="protein sequence ID" value="OFLC_0000316101-mRNA-1"/>
    <property type="gene ID" value="OFLC_0000316101"/>
</dbReference>
<dbReference type="EMBL" id="UZAJ01002031">
    <property type="protein sequence ID" value="VDO35503.1"/>
    <property type="molecule type" value="Genomic_DNA"/>
</dbReference>
<feature type="compositionally biased region" description="Basic and acidic residues" evidence="1">
    <location>
        <begin position="26"/>
        <end position="50"/>
    </location>
</feature>
<name>A0A183H6Q0_9BILA</name>
<dbReference type="PROSITE" id="PS00028">
    <property type="entry name" value="ZINC_FINGER_C2H2_1"/>
    <property type="match status" value="2"/>
</dbReference>
<evidence type="ECO:0000313" key="5">
    <source>
        <dbReference type="WBParaSite" id="OFLC_0000316101-mRNA-1"/>
    </source>
</evidence>
<dbReference type="Proteomes" id="UP000267606">
    <property type="component" value="Unassembled WGS sequence"/>
</dbReference>
<evidence type="ECO:0000259" key="2">
    <source>
        <dbReference type="PROSITE" id="PS00028"/>
    </source>
</evidence>
<dbReference type="STRING" id="387005.A0A183H6Q0"/>
<keyword evidence="4" id="KW-1185">Reference proteome</keyword>
<feature type="compositionally biased region" description="Basic residues" evidence="1">
    <location>
        <begin position="1"/>
        <end position="11"/>
    </location>
</feature>
<dbReference type="InterPro" id="IPR036236">
    <property type="entry name" value="Znf_C2H2_sf"/>
</dbReference>
<evidence type="ECO:0000256" key="1">
    <source>
        <dbReference type="SAM" id="MobiDB-lite"/>
    </source>
</evidence>
<dbReference type="AlphaFoldDB" id="A0A183H6Q0"/>
<evidence type="ECO:0000313" key="4">
    <source>
        <dbReference type="Proteomes" id="UP000267606"/>
    </source>
</evidence>
<feature type="domain" description="C2H2-type" evidence="2">
    <location>
        <begin position="139"/>
        <end position="159"/>
    </location>
</feature>
<proteinExistence type="predicted"/>
<feature type="region of interest" description="Disordered" evidence="1">
    <location>
        <begin position="1"/>
        <end position="50"/>
    </location>
</feature>